<dbReference type="AlphaFoldDB" id="A0AAV3R5H9"/>
<feature type="transmembrane region" description="Helical" evidence="6">
    <location>
        <begin position="191"/>
        <end position="211"/>
    </location>
</feature>
<comment type="caution">
    <text evidence="9">The sequence shown here is derived from an EMBL/GenBank/DDBJ whole genome shotgun (WGS) entry which is preliminary data.</text>
</comment>
<keyword evidence="4 6" id="KW-1133">Transmembrane helix</keyword>
<accession>A0AAV3R5H9</accession>
<feature type="transmembrane region" description="Helical" evidence="6">
    <location>
        <begin position="160"/>
        <end position="179"/>
    </location>
</feature>
<dbReference type="InterPro" id="IPR039765">
    <property type="entry name" value="Yip5/YIPF1/YIPF2"/>
</dbReference>
<name>A0AAV3R5H9_LITER</name>
<keyword evidence="3 6" id="KW-0812">Transmembrane</keyword>
<dbReference type="GO" id="GO:0016192">
    <property type="term" value="P:vesicle-mediated transport"/>
    <property type="evidence" value="ECO:0007669"/>
    <property type="project" value="InterPro"/>
</dbReference>
<keyword evidence="10" id="KW-1185">Reference proteome</keyword>
<evidence type="ECO:0000256" key="4">
    <source>
        <dbReference type="ARBA" id="ARBA00022989"/>
    </source>
</evidence>
<comment type="subcellular location">
    <subcellularLocation>
        <location evidence="6">Golgi apparatus membrane</location>
        <topology evidence="6">Multi-pass membrane protein</topology>
    </subcellularLocation>
    <subcellularLocation>
        <location evidence="1">Membrane</location>
        <topology evidence="1">Multi-pass membrane protein</topology>
    </subcellularLocation>
</comment>
<feature type="transmembrane region" description="Helical" evidence="6">
    <location>
        <begin position="115"/>
        <end position="140"/>
    </location>
</feature>
<dbReference type="Proteomes" id="UP001454036">
    <property type="component" value="Unassembled WGS sequence"/>
</dbReference>
<comment type="caution">
    <text evidence="6">Lacks conserved residue(s) required for the propagation of feature annotation.</text>
</comment>
<dbReference type="GO" id="GO:0000139">
    <property type="term" value="C:Golgi membrane"/>
    <property type="evidence" value="ECO:0007669"/>
    <property type="project" value="UniProtKB-SubCell"/>
</dbReference>
<dbReference type="InterPro" id="IPR006977">
    <property type="entry name" value="Yip1_dom"/>
</dbReference>
<evidence type="ECO:0000259" key="8">
    <source>
        <dbReference type="Pfam" id="PF04893"/>
    </source>
</evidence>
<keyword evidence="5 6" id="KW-0472">Membrane</keyword>
<feature type="region of interest" description="Disordered" evidence="7">
    <location>
        <begin position="19"/>
        <end position="51"/>
    </location>
</feature>
<evidence type="ECO:0000313" key="9">
    <source>
        <dbReference type="EMBL" id="GAA0171629.1"/>
    </source>
</evidence>
<dbReference type="EMBL" id="BAABME010007757">
    <property type="protein sequence ID" value="GAA0171629.1"/>
    <property type="molecule type" value="Genomic_DNA"/>
</dbReference>
<evidence type="ECO:0000256" key="5">
    <source>
        <dbReference type="ARBA" id="ARBA00023136"/>
    </source>
</evidence>
<organism evidence="9 10">
    <name type="scientific">Lithospermum erythrorhizon</name>
    <name type="common">Purple gromwell</name>
    <name type="synonym">Lithospermum officinale var. erythrorhizon</name>
    <dbReference type="NCBI Taxonomy" id="34254"/>
    <lineage>
        <taxon>Eukaryota</taxon>
        <taxon>Viridiplantae</taxon>
        <taxon>Streptophyta</taxon>
        <taxon>Embryophyta</taxon>
        <taxon>Tracheophyta</taxon>
        <taxon>Spermatophyta</taxon>
        <taxon>Magnoliopsida</taxon>
        <taxon>eudicotyledons</taxon>
        <taxon>Gunneridae</taxon>
        <taxon>Pentapetalae</taxon>
        <taxon>asterids</taxon>
        <taxon>lamiids</taxon>
        <taxon>Boraginales</taxon>
        <taxon>Boraginaceae</taxon>
        <taxon>Boraginoideae</taxon>
        <taxon>Lithospermeae</taxon>
        <taxon>Lithospermum</taxon>
    </lineage>
</organism>
<sequence length="269" mass="29805">MDDSISNLPTSHLLGSVPAVVSEKRSSSNNEAPKANLQIFPPNNNGSGDPRYETYTTPNEGDVGQSSSGWSGVFSISSYTQYFNVDTDVIMNRMTSSLFPHVGDFFQKIEANPDLYGLIWISTTLVFVIASLGNCATYLIQRKGDGSTTWAFDVNYINVAASSIYGYAVIVPLGFYFLLQYLGSKASLVHFWCLWGYSLFIFILTSFLLVIPVEFLRWTFTLVSGATSASFVTLNLKTYIEANDLTMVPASAFILQMGLAIFIKMWFFS</sequence>
<gene>
    <name evidence="9" type="ORF">LIER_25615</name>
</gene>
<evidence type="ECO:0000313" key="10">
    <source>
        <dbReference type="Proteomes" id="UP001454036"/>
    </source>
</evidence>
<evidence type="ECO:0000256" key="7">
    <source>
        <dbReference type="SAM" id="MobiDB-lite"/>
    </source>
</evidence>
<feature type="transmembrane region" description="Helical" evidence="6">
    <location>
        <begin position="248"/>
        <end position="268"/>
    </location>
</feature>
<comment type="similarity">
    <text evidence="2 6">Belongs to the YIP1 family.</text>
</comment>
<dbReference type="PANTHER" id="PTHR12822">
    <property type="entry name" value="PROTEIN YIPF"/>
    <property type="match status" value="1"/>
</dbReference>
<evidence type="ECO:0000256" key="6">
    <source>
        <dbReference type="RuleBase" id="RU361264"/>
    </source>
</evidence>
<dbReference type="Pfam" id="PF04893">
    <property type="entry name" value="Yip1"/>
    <property type="match status" value="1"/>
</dbReference>
<evidence type="ECO:0000256" key="2">
    <source>
        <dbReference type="ARBA" id="ARBA00010596"/>
    </source>
</evidence>
<dbReference type="PANTHER" id="PTHR12822:SF5">
    <property type="entry name" value="PROTEIN YIP"/>
    <property type="match status" value="1"/>
</dbReference>
<protein>
    <recommendedName>
        <fullName evidence="6">Protein YIP</fullName>
    </recommendedName>
</protein>
<evidence type="ECO:0000256" key="3">
    <source>
        <dbReference type="ARBA" id="ARBA00022692"/>
    </source>
</evidence>
<dbReference type="GO" id="GO:0031267">
    <property type="term" value="F:small GTPase binding"/>
    <property type="evidence" value="ECO:0007669"/>
    <property type="project" value="InterPro"/>
</dbReference>
<proteinExistence type="inferred from homology"/>
<evidence type="ECO:0000256" key="1">
    <source>
        <dbReference type="ARBA" id="ARBA00004141"/>
    </source>
</evidence>
<feature type="domain" description="Yip1" evidence="8">
    <location>
        <begin position="98"/>
        <end position="260"/>
    </location>
</feature>
<reference evidence="9 10" key="1">
    <citation type="submission" date="2024-01" db="EMBL/GenBank/DDBJ databases">
        <title>The complete chloroplast genome sequence of Lithospermum erythrorhizon: insights into the phylogenetic relationship among Boraginaceae species and the maternal lineages of purple gromwells.</title>
        <authorList>
            <person name="Okada T."/>
            <person name="Watanabe K."/>
        </authorList>
    </citation>
    <scope>NUCLEOTIDE SEQUENCE [LARGE SCALE GENOMIC DNA]</scope>
</reference>